<dbReference type="PANTHER" id="PTHR21879:SF10">
    <property type="entry name" value="LP14110P"/>
    <property type="match status" value="1"/>
</dbReference>
<name>A0A7R8VTQ3_TIMDO</name>
<accession>A0A7R8VTQ3</accession>
<reference evidence="2" key="1">
    <citation type="submission" date="2020-11" db="EMBL/GenBank/DDBJ databases">
        <authorList>
            <person name="Tran Van P."/>
        </authorList>
    </citation>
    <scope>NUCLEOTIDE SEQUENCE</scope>
</reference>
<dbReference type="Pfam" id="PF07898">
    <property type="entry name" value="DUF1676"/>
    <property type="match status" value="1"/>
</dbReference>
<sequence length="551" mass="62455">MPLPVKWDVRTRCDASTLLAWATTTDRGESQIRTSKENTVANLTWQTSGPGMFQLNLASSGISAYVPERCSLPLLCSMCLPSVPPFTENLFVYNDRRYFIGLLIVPLALPGDTFHWRGNQFSPPNRIRIQWRPVTQRLRKRCRNEAVGKPGAVFEHTCRLCGHSTAERSITNFLQHPRVSFCATYQLTERSQPTRRTGSKENNGNSPPPQPTRDCQPHRRHFLQRSTEEWDRIIHKMAAYKWAWSMTIVCVIALVSPEESVTSTESATTTTESEVLSNSSINAVDLNEFTPAGNGTSEGRDSRKGKNLLDWIGFGTGADTDPYLAKINSACLEGDLSECFKSRALSSLDEFFGKDAYTLTENARVVRMPEAQLRQLHQEPYEFSTSSRADEPEWDQFVKFMLRKVEKFLKSTAVEVQFPSEITEQGRYSPRFIDEIASEIDILEDKKASLFFHPTEIRTSISSSSTVELITTGALANYATEAGFFKLCKPDLQHNYGAHGHSNYYHQPPQHHQYASGGHYSRYGALVVCPSRPNYPFWRPGFNPRSRHRFI</sequence>
<gene>
    <name evidence="2" type="ORF">TDIB3V08_LOCUS8676</name>
</gene>
<dbReference type="PANTHER" id="PTHR21879">
    <property type="entry name" value="FI03362P-RELATED-RELATED"/>
    <property type="match status" value="1"/>
</dbReference>
<feature type="compositionally biased region" description="Polar residues" evidence="1">
    <location>
        <begin position="190"/>
        <end position="205"/>
    </location>
</feature>
<dbReference type="AlphaFoldDB" id="A0A7R8VTQ3"/>
<evidence type="ECO:0000256" key="1">
    <source>
        <dbReference type="SAM" id="MobiDB-lite"/>
    </source>
</evidence>
<feature type="region of interest" description="Disordered" evidence="1">
    <location>
        <begin position="190"/>
        <end position="218"/>
    </location>
</feature>
<proteinExistence type="predicted"/>
<protein>
    <submittedName>
        <fullName evidence="2">Uncharacterized protein</fullName>
    </submittedName>
</protein>
<dbReference type="EMBL" id="OA569438">
    <property type="protein sequence ID" value="CAD7202494.1"/>
    <property type="molecule type" value="Genomic_DNA"/>
</dbReference>
<dbReference type="GO" id="GO:0016020">
    <property type="term" value="C:membrane"/>
    <property type="evidence" value="ECO:0007669"/>
    <property type="project" value="TreeGrafter"/>
</dbReference>
<organism evidence="2">
    <name type="scientific">Timema douglasi</name>
    <name type="common">Walking stick</name>
    <dbReference type="NCBI Taxonomy" id="61478"/>
    <lineage>
        <taxon>Eukaryota</taxon>
        <taxon>Metazoa</taxon>
        <taxon>Ecdysozoa</taxon>
        <taxon>Arthropoda</taxon>
        <taxon>Hexapoda</taxon>
        <taxon>Insecta</taxon>
        <taxon>Pterygota</taxon>
        <taxon>Neoptera</taxon>
        <taxon>Polyneoptera</taxon>
        <taxon>Phasmatodea</taxon>
        <taxon>Timematodea</taxon>
        <taxon>Timematoidea</taxon>
        <taxon>Timematidae</taxon>
        <taxon>Timema</taxon>
    </lineage>
</organism>
<dbReference type="InterPro" id="IPR012464">
    <property type="entry name" value="DUF1676"/>
</dbReference>
<evidence type="ECO:0000313" key="2">
    <source>
        <dbReference type="EMBL" id="CAD7202494.1"/>
    </source>
</evidence>